<dbReference type="Proteomes" id="UP000216133">
    <property type="component" value="Unassembled WGS sequence"/>
</dbReference>
<dbReference type="GeneID" id="67524425"/>
<sequence>MNPTLEQQWKERFEDFASSGLSKRAFCRNKDLPYHQFCYWMKKFQNSTPVTPSPVQWMTLDVTPAETWSSSPTPIRLRAGGVTIEVNEGFSEALLRQVLKALTGK</sequence>
<comment type="caution">
    <text evidence="1">The sequence shown here is derived from an EMBL/GenBank/DDBJ whole genome shotgun (WGS) entry which is preliminary data.</text>
</comment>
<dbReference type="AlphaFoldDB" id="A0A268RRY1"/>
<evidence type="ECO:0000313" key="2">
    <source>
        <dbReference type="Proteomes" id="UP000216133"/>
    </source>
</evidence>
<protein>
    <recommendedName>
        <fullName evidence="3">Transposase</fullName>
    </recommendedName>
</protein>
<dbReference type="NCBIfam" id="NF047593">
    <property type="entry name" value="IS66_ISAeme5_TnpA"/>
    <property type="match status" value="1"/>
</dbReference>
<dbReference type="RefSeq" id="WP_061794402.1">
    <property type="nucleotide sequence ID" value="NZ_NPBS01000166.1"/>
</dbReference>
<evidence type="ECO:0008006" key="3">
    <source>
        <dbReference type="Google" id="ProtNLM"/>
    </source>
</evidence>
<proteinExistence type="predicted"/>
<name>A0A268RRY1_SHOCL</name>
<dbReference type="EMBL" id="NPBS01000166">
    <property type="protein sequence ID" value="PAF22980.1"/>
    <property type="molecule type" value="Genomic_DNA"/>
</dbReference>
<reference evidence="1 2" key="1">
    <citation type="submission" date="2017-07" db="EMBL/GenBank/DDBJ databases">
        <title>Isolation and whole genome analysis of endospore-forming bacteria from heroin.</title>
        <authorList>
            <person name="Kalinowski J."/>
            <person name="Ahrens B."/>
            <person name="Al-Dilaimi A."/>
            <person name="Winkler A."/>
            <person name="Wibberg D."/>
            <person name="Schleenbecker U."/>
            <person name="Ruckert C."/>
            <person name="Wolfel R."/>
            <person name="Grass G."/>
        </authorList>
    </citation>
    <scope>NUCLEOTIDE SEQUENCE [LARGE SCALE GENOMIC DNA]</scope>
    <source>
        <strain evidence="1 2">7523-2</strain>
    </source>
</reference>
<evidence type="ECO:0000313" key="1">
    <source>
        <dbReference type="EMBL" id="PAF22980.1"/>
    </source>
</evidence>
<organism evidence="1 2">
    <name type="scientific">Shouchella clausii</name>
    <name type="common">Alkalihalobacillus clausii</name>
    <dbReference type="NCBI Taxonomy" id="79880"/>
    <lineage>
        <taxon>Bacteria</taxon>
        <taxon>Bacillati</taxon>
        <taxon>Bacillota</taxon>
        <taxon>Bacilli</taxon>
        <taxon>Bacillales</taxon>
        <taxon>Bacillaceae</taxon>
        <taxon>Shouchella</taxon>
    </lineage>
</organism>
<accession>A0A268RRY1</accession>
<gene>
    <name evidence="1" type="ORF">CHH61_22500</name>
</gene>